<feature type="binding site" evidence="10">
    <location>
        <begin position="6"/>
        <end position="8"/>
    </location>
    <ligand>
        <name>UDP-N-acetyl-alpha-D-glucosamine</name>
        <dbReference type="ChEBI" id="CHEBI:57705"/>
    </ligand>
</feature>
<evidence type="ECO:0000256" key="3">
    <source>
        <dbReference type="ARBA" id="ARBA00022676"/>
    </source>
</evidence>
<keyword evidence="8 10" id="KW-0131">Cell cycle</keyword>
<evidence type="ECO:0000256" key="9">
    <source>
        <dbReference type="ARBA" id="ARBA00023316"/>
    </source>
</evidence>
<comment type="caution">
    <text evidence="14">The sequence shown here is derived from an EMBL/GenBank/DDBJ whole genome shotgun (WGS) entry which is preliminary data.</text>
</comment>
<feature type="binding site" evidence="10">
    <location>
        <position position="192"/>
    </location>
    <ligand>
        <name>UDP-N-acetyl-alpha-D-glucosamine</name>
        <dbReference type="ChEBI" id="CHEBI:57705"/>
    </ligand>
</feature>
<keyword evidence="5 10" id="KW-0133">Cell shape</keyword>
<sequence length="365" mass="41665">MKILVTGGHITPALAVIDELKNNHSLFFVGRKYALDTESKPSFEYQVIQKRKISFYHLQAGRLTRILSFRSFINFIKVPLGFFNAYKIIRETKPDIILSFGGYIGFPVSLVGYIMSIPIYIHEQTIHPGIANRITGRIAAKIFISFPETIHFFPQKKTIITGNPVRQDVLRIIEKPFQIIKKRPILYITGGSLGSHSINSHIETILPQLLKKYTVIHQTGNVEEYNDYERLKKKVSLLPKDLQENYYIAPHISEQELGFVLSISDLVISRAGANTVFELIAWKIPAVLIPLPWSSYQEQQKHALLFQSAGVAEIFDQRNNSLQLLDLIQTILGDSQKYKNNFKKLTNLFHKDAASIIKKTLENSQ</sequence>
<dbReference type="CDD" id="cd03785">
    <property type="entry name" value="GT28_MurG"/>
    <property type="match status" value="1"/>
</dbReference>
<keyword evidence="7 10" id="KW-0472">Membrane</keyword>
<evidence type="ECO:0000259" key="13">
    <source>
        <dbReference type="Pfam" id="PF04101"/>
    </source>
</evidence>
<evidence type="ECO:0000313" key="15">
    <source>
        <dbReference type="Proteomes" id="UP000177026"/>
    </source>
</evidence>
<dbReference type="InterPro" id="IPR007235">
    <property type="entry name" value="Glyco_trans_28_C"/>
</dbReference>
<keyword evidence="1 10" id="KW-1003">Cell membrane</keyword>
<evidence type="ECO:0000313" key="14">
    <source>
        <dbReference type="EMBL" id="OGK19799.1"/>
    </source>
</evidence>
<dbReference type="InterPro" id="IPR004276">
    <property type="entry name" value="GlycoTrans_28_N"/>
</dbReference>
<protein>
    <recommendedName>
        <fullName evidence="10">UDP-N-acetylglucosamine--N-acetylmuramyl-(pentapeptide) pyrophosphoryl-undecaprenol N-acetylglucosamine transferase</fullName>
        <ecNumber evidence="10">2.4.1.227</ecNumber>
    </recommendedName>
    <alternativeName>
        <fullName evidence="10">Undecaprenyl-PP-MurNAc-pentapeptide-UDPGlcNAc GlcNAc transferase</fullName>
    </alternativeName>
</protein>
<proteinExistence type="inferred from homology"/>
<dbReference type="Proteomes" id="UP000177026">
    <property type="component" value="Unassembled WGS sequence"/>
</dbReference>
<comment type="subcellular location">
    <subcellularLocation>
        <location evidence="10">Cell membrane</location>
        <topology evidence="10">Peripheral membrane protein</topology>
        <orientation evidence="10">Cytoplasmic side</orientation>
    </subcellularLocation>
</comment>
<dbReference type="PANTHER" id="PTHR21015">
    <property type="entry name" value="UDP-N-ACETYLGLUCOSAMINE--N-ACETYLMURAMYL-(PENTAPEPTIDE) PYROPHOSPHORYL-UNDECAPRENOL N-ACETYLGLUCOSAMINE TRANSFERASE 1"/>
    <property type="match status" value="1"/>
</dbReference>
<accession>A0A1F7GLK0</accession>
<dbReference type="Gene3D" id="3.40.50.2000">
    <property type="entry name" value="Glycogen Phosphorylase B"/>
    <property type="match status" value="2"/>
</dbReference>
<evidence type="ECO:0000256" key="2">
    <source>
        <dbReference type="ARBA" id="ARBA00022618"/>
    </source>
</evidence>
<dbReference type="UniPathway" id="UPA00219"/>
<evidence type="ECO:0000256" key="8">
    <source>
        <dbReference type="ARBA" id="ARBA00023306"/>
    </source>
</evidence>
<gene>
    <name evidence="10" type="primary">murG</name>
    <name evidence="14" type="ORF">A2866_03615</name>
</gene>
<evidence type="ECO:0000256" key="6">
    <source>
        <dbReference type="ARBA" id="ARBA00022984"/>
    </source>
</evidence>
<keyword evidence="11" id="KW-1133">Transmembrane helix</keyword>
<keyword evidence="4 10" id="KW-0808">Transferase</keyword>
<comment type="pathway">
    <text evidence="10">Cell wall biogenesis; peptidoglycan biosynthesis.</text>
</comment>
<dbReference type="EC" id="2.4.1.227" evidence="10"/>
<dbReference type="GO" id="GO:0005975">
    <property type="term" value="P:carbohydrate metabolic process"/>
    <property type="evidence" value="ECO:0007669"/>
    <property type="project" value="InterPro"/>
</dbReference>
<keyword evidence="9 10" id="KW-0961">Cell wall biogenesis/degradation</keyword>
<feature type="binding site" evidence="10">
    <location>
        <position position="299"/>
    </location>
    <ligand>
        <name>UDP-N-acetyl-alpha-D-glucosamine</name>
        <dbReference type="ChEBI" id="CHEBI:57705"/>
    </ligand>
</feature>
<evidence type="ECO:0000256" key="11">
    <source>
        <dbReference type="SAM" id="Phobius"/>
    </source>
</evidence>
<dbReference type="GO" id="GO:0051301">
    <property type="term" value="P:cell division"/>
    <property type="evidence" value="ECO:0007669"/>
    <property type="project" value="UniProtKB-KW"/>
</dbReference>
<dbReference type="HAMAP" id="MF_00033">
    <property type="entry name" value="MurG"/>
    <property type="match status" value="1"/>
</dbReference>
<dbReference type="Pfam" id="PF03033">
    <property type="entry name" value="Glyco_transf_28"/>
    <property type="match status" value="1"/>
</dbReference>
<dbReference type="EMBL" id="MFZI01000042">
    <property type="protein sequence ID" value="OGK19799.1"/>
    <property type="molecule type" value="Genomic_DNA"/>
</dbReference>
<keyword evidence="2 10" id="KW-0132">Cell division</keyword>
<organism evidence="14 15">
    <name type="scientific">Candidatus Roizmanbacteria bacterium RIFCSPHIGHO2_01_FULL_39_8</name>
    <dbReference type="NCBI Taxonomy" id="1802033"/>
    <lineage>
        <taxon>Bacteria</taxon>
        <taxon>Candidatus Roizmaniibacteriota</taxon>
    </lineage>
</organism>
<evidence type="ECO:0000256" key="10">
    <source>
        <dbReference type="HAMAP-Rule" id="MF_00033"/>
    </source>
</evidence>
<evidence type="ECO:0000256" key="1">
    <source>
        <dbReference type="ARBA" id="ARBA00022475"/>
    </source>
</evidence>
<evidence type="ECO:0000256" key="4">
    <source>
        <dbReference type="ARBA" id="ARBA00022679"/>
    </source>
</evidence>
<dbReference type="InterPro" id="IPR006009">
    <property type="entry name" value="GlcNAc_MurG"/>
</dbReference>
<comment type="caution">
    <text evidence="10">Lacks conserved residue(s) required for the propagation of feature annotation.</text>
</comment>
<feature type="binding site" evidence="10">
    <location>
        <position position="166"/>
    </location>
    <ligand>
        <name>UDP-N-acetyl-alpha-D-glucosamine</name>
        <dbReference type="ChEBI" id="CHEBI:57705"/>
    </ligand>
</feature>
<feature type="domain" description="Glycosyltransferase family 28 N-terminal" evidence="12">
    <location>
        <begin position="6"/>
        <end position="144"/>
    </location>
</feature>
<dbReference type="AlphaFoldDB" id="A0A1F7GLK0"/>
<keyword evidence="6 10" id="KW-0573">Peptidoglycan synthesis</keyword>
<dbReference type="GO" id="GO:0051991">
    <property type="term" value="F:UDP-N-acetyl-D-glucosamine:N-acetylmuramoyl-L-alanyl-D-glutamyl-meso-2,6-diaminopimelyl-D-alanyl-D-alanine-diphosphoundecaprenol 4-beta-N-acetylglucosaminlytransferase activity"/>
    <property type="evidence" value="ECO:0007669"/>
    <property type="project" value="RHEA"/>
</dbReference>
<dbReference type="Pfam" id="PF04101">
    <property type="entry name" value="Glyco_tran_28_C"/>
    <property type="match status" value="1"/>
</dbReference>
<feature type="domain" description="Glycosyl transferase family 28 C-terminal" evidence="13">
    <location>
        <begin position="186"/>
        <end position="354"/>
    </location>
</feature>
<evidence type="ECO:0000256" key="7">
    <source>
        <dbReference type="ARBA" id="ARBA00023136"/>
    </source>
</evidence>
<dbReference type="SUPFAM" id="SSF53756">
    <property type="entry name" value="UDP-Glycosyltransferase/glycogen phosphorylase"/>
    <property type="match status" value="1"/>
</dbReference>
<dbReference type="GO" id="GO:0009252">
    <property type="term" value="P:peptidoglycan biosynthetic process"/>
    <property type="evidence" value="ECO:0007669"/>
    <property type="project" value="UniProtKB-UniRule"/>
</dbReference>
<keyword evidence="3 10" id="KW-0328">Glycosyltransferase</keyword>
<dbReference type="GO" id="GO:0008360">
    <property type="term" value="P:regulation of cell shape"/>
    <property type="evidence" value="ECO:0007669"/>
    <property type="project" value="UniProtKB-KW"/>
</dbReference>
<feature type="transmembrane region" description="Helical" evidence="11">
    <location>
        <begin position="96"/>
        <end position="121"/>
    </location>
</feature>
<dbReference type="PANTHER" id="PTHR21015:SF27">
    <property type="entry name" value="UDP-N-ACETYLGLUCOSAMINE--N-ACETYLMURAMYL-(PENTAPEPTIDE) PYROPHOSPHORYL-UNDECAPRENOL N-ACETYLGLUCOSAMINE TRANSFERASE"/>
    <property type="match status" value="1"/>
</dbReference>
<comment type="similarity">
    <text evidence="10">Belongs to the glycosyltransferase 28 family. MurG subfamily.</text>
</comment>
<dbReference type="GO" id="GO:0005886">
    <property type="term" value="C:plasma membrane"/>
    <property type="evidence" value="ECO:0007669"/>
    <property type="project" value="UniProtKB-SubCell"/>
</dbReference>
<reference evidence="14 15" key="1">
    <citation type="journal article" date="2016" name="Nat. Commun.">
        <title>Thousands of microbial genomes shed light on interconnected biogeochemical processes in an aquifer system.</title>
        <authorList>
            <person name="Anantharaman K."/>
            <person name="Brown C.T."/>
            <person name="Hug L.A."/>
            <person name="Sharon I."/>
            <person name="Castelle C.J."/>
            <person name="Probst A.J."/>
            <person name="Thomas B.C."/>
            <person name="Singh A."/>
            <person name="Wilkins M.J."/>
            <person name="Karaoz U."/>
            <person name="Brodie E.L."/>
            <person name="Williams K.H."/>
            <person name="Hubbard S.S."/>
            <person name="Banfield J.F."/>
        </authorList>
    </citation>
    <scope>NUCLEOTIDE SEQUENCE [LARGE SCALE GENOMIC DNA]</scope>
</reference>
<comment type="function">
    <text evidence="10">Cell wall formation. Catalyzes the transfer of a GlcNAc subunit on undecaprenyl-pyrophosphoryl-MurNAc-pentapeptide (lipid intermediate I) to form undecaprenyl-pyrophosphoryl-MurNAc-(pentapeptide)GlcNAc (lipid intermediate II).</text>
</comment>
<keyword evidence="11" id="KW-0812">Transmembrane</keyword>
<comment type="catalytic activity">
    <reaction evidence="10">
        <text>di-trans,octa-cis-undecaprenyl diphospho-N-acetyl-alpha-D-muramoyl-L-alanyl-D-glutamyl-meso-2,6-diaminopimeloyl-D-alanyl-D-alanine + UDP-N-acetyl-alpha-D-glucosamine = di-trans,octa-cis-undecaprenyl diphospho-[N-acetyl-alpha-D-glucosaminyl-(1-&gt;4)]-N-acetyl-alpha-D-muramoyl-L-alanyl-D-glutamyl-meso-2,6-diaminopimeloyl-D-alanyl-D-alanine + UDP + H(+)</text>
        <dbReference type="Rhea" id="RHEA:31227"/>
        <dbReference type="ChEBI" id="CHEBI:15378"/>
        <dbReference type="ChEBI" id="CHEBI:57705"/>
        <dbReference type="ChEBI" id="CHEBI:58223"/>
        <dbReference type="ChEBI" id="CHEBI:61387"/>
        <dbReference type="ChEBI" id="CHEBI:61388"/>
        <dbReference type="EC" id="2.4.1.227"/>
    </reaction>
</comment>
<name>A0A1F7GLK0_9BACT</name>
<dbReference type="GO" id="GO:0050511">
    <property type="term" value="F:undecaprenyldiphospho-muramoylpentapeptide beta-N-acetylglucosaminyltransferase activity"/>
    <property type="evidence" value="ECO:0007669"/>
    <property type="project" value="UniProtKB-UniRule"/>
</dbReference>
<evidence type="ECO:0000256" key="5">
    <source>
        <dbReference type="ARBA" id="ARBA00022960"/>
    </source>
</evidence>
<evidence type="ECO:0000259" key="12">
    <source>
        <dbReference type="Pfam" id="PF03033"/>
    </source>
</evidence>
<dbReference type="GO" id="GO:0071555">
    <property type="term" value="P:cell wall organization"/>
    <property type="evidence" value="ECO:0007669"/>
    <property type="project" value="UniProtKB-KW"/>
</dbReference>